<dbReference type="Proteomes" id="UP000002009">
    <property type="component" value="Chromosome 1"/>
</dbReference>
<protein>
    <recommendedName>
        <fullName evidence="3">FCP1 homology domain-containing protein</fullName>
    </recommendedName>
</protein>
<dbReference type="InParanoid" id="C1FDL1"/>
<evidence type="ECO:0000313" key="1">
    <source>
        <dbReference type="EMBL" id="ACO68405.1"/>
    </source>
</evidence>
<sequence>MGVVKKRDSCLSIRPKLIVWDFDLTVLSIHSWAAGIRQKDVADRTLYDDVADLAFFRHFVQRALEQGFAVAIASFGQYEVIQAYMDRIVGRGVFNRENIATPSKFGSKDGRALRGGKVPMLKSLACKMLRASPQELSLRKSDIIFFDDSWDNVCGAIENGFIHSVLVDCRGFCEQLWNEVKCPLGMDNFCDASKLDDSLA</sequence>
<dbReference type="AlphaFoldDB" id="C1FDL1"/>
<name>C1FDL1_MICCC</name>
<accession>C1FDL1</accession>
<dbReference type="InterPro" id="IPR023214">
    <property type="entry name" value="HAD_sf"/>
</dbReference>
<dbReference type="RefSeq" id="XP_002507147.1">
    <property type="nucleotide sequence ID" value="XM_002507101.1"/>
</dbReference>
<evidence type="ECO:0000313" key="2">
    <source>
        <dbReference type="Proteomes" id="UP000002009"/>
    </source>
</evidence>
<dbReference type="CDD" id="cd01427">
    <property type="entry name" value="HAD_like"/>
    <property type="match status" value="1"/>
</dbReference>
<reference evidence="1 2" key="1">
    <citation type="journal article" date="2009" name="Science">
        <title>Green evolution and dynamic adaptations revealed by genomes of the marine picoeukaryotes Micromonas.</title>
        <authorList>
            <person name="Worden A.Z."/>
            <person name="Lee J.H."/>
            <person name="Mock T."/>
            <person name="Rouze P."/>
            <person name="Simmons M.P."/>
            <person name="Aerts A.L."/>
            <person name="Allen A.E."/>
            <person name="Cuvelier M.L."/>
            <person name="Derelle E."/>
            <person name="Everett M.V."/>
            <person name="Foulon E."/>
            <person name="Grimwood J."/>
            <person name="Gundlach H."/>
            <person name="Henrissat B."/>
            <person name="Napoli C."/>
            <person name="McDonald S.M."/>
            <person name="Parker M.S."/>
            <person name="Rombauts S."/>
            <person name="Salamov A."/>
            <person name="Von Dassow P."/>
            <person name="Badger J.H."/>
            <person name="Coutinho P.M."/>
            <person name="Demir E."/>
            <person name="Dubchak I."/>
            <person name="Gentemann C."/>
            <person name="Eikrem W."/>
            <person name="Gready J.E."/>
            <person name="John U."/>
            <person name="Lanier W."/>
            <person name="Lindquist E.A."/>
            <person name="Lucas S."/>
            <person name="Mayer K.F."/>
            <person name="Moreau H."/>
            <person name="Not F."/>
            <person name="Otillar R."/>
            <person name="Panaud O."/>
            <person name="Pangilinan J."/>
            <person name="Paulsen I."/>
            <person name="Piegu B."/>
            <person name="Poliakov A."/>
            <person name="Robbens S."/>
            <person name="Schmutz J."/>
            <person name="Toulza E."/>
            <person name="Wyss T."/>
            <person name="Zelensky A."/>
            <person name="Zhou K."/>
            <person name="Armbrust E.V."/>
            <person name="Bhattacharya D."/>
            <person name="Goodenough U.W."/>
            <person name="Van de Peer Y."/>
            <person name="Grigoriev I.V."/>
        </authorList>
    </citation>
    <scope>NUCLEOTIDE SEQUENCE [LARGE SCALE GENOMIC DNA]</scope>
    <source>
        <strain evidence="2">RCC299 / NOUM17</strain>
    </source>
</reference>
<dbReference type="OrthoDB" id="10266961at2759"/>
<dbReference type="KEGG" id="mis:MICPUN_55064"/>
<dbReference type="InterPro" id="IPR036412">
    <property type="entry name" value="HAD-like_sf"/>
</dbReference>
<organism evidence="1 2">
    <name type="scientific">Micromonas commoda (strain RCC299 / NOUM17 / CCMP2709)</name>
    <name type="common">Picoplanktonic green alga</name>
    <dbReference type="NCBI Taxonomy" id="296587"/>
    <lineage>
        <taxon>Eukaryota</taxon>
        <taxon>Viridiplantae</taxon>
        <taxon>Chlorophyta</taxon>
        <taxon>Mamiellophyceae</taxon>
        <taxon>Mamiellales</taxon>
        <taxon>Mamiellaceae</taxon>
        <taxon>Micromonas</taxon>
    </lineage>
</organism>
<dbReference type="OMA" id="CKMLRAS"/>
<dbReference type="EMBL" id="CP001574">
    <property type="protein sequence ID" value="ACO68405.1"/>
    <property type="molecule type" value="Genomic_DNA"/>
</dbReference>
<dbReference type="SUPFAM" id="SSF56784">
    <property type="entry name" value="HAD-like"/>
    <property type="match status" value="1"/>
</dbReference>
<gene>
    <name evidence="1" type="ORF">MICPUN_55064</name>
</gene>
<evidence type="ECO:0008006" key="3">
    <source>
        <dbReference type="Google" id="ProtNLM"/>
    </source>
</evidence>
<proteinExistence type="predicted"/>
<dbReference type="Gene3D" id="3.40.50.1000">
    <property type="entry name" value="HAD superfamily/HAD-like"/>
    <property type="match status" value="1"/>
</dbReference>
<dbReference type="GeneID" id="8250474"/>
<keyword evidence="2" id="KW-1185">Reference proteome</keyword>